<evidence type="ECO:0000256" key="2">
    <source>
        <dbReference type="ARBA" id="ARBA00006023"/>
    </source>
</evidence>
<feature type="chain" id="PRO_5035834817" description="SUEL-type lectin domain-containing protein" evidence="11">
    <location>
        <begin position="45"/>
        <end position="404"/>
    </location>
</feature>
<keyword evidence="6" id="KW-0677">Repeat</keyword>
<evidence type="ECO:0000256" key="1">
    <source>
        <dbReference type="ARBA" id="ARBA00004167"/>
    </source>
</evidence>
<feature type="signal peptide" evidence="11">
    <location>
        <begin position="1"/>
        <end position="44"/>
    </location>
</feature>
<evidence type="ECO:0000259" key="12">
    <source>
        <dbReference type="PROSITE" id="PS50228"/>
    </source>
</evidence>
<accession>A0A8T3E1K7</accession>
<keyword evidence="4 10" id="KW-0812">Transmembrane</keyword>
<feature type="domain" description="SUEL-type lectin" evidence="12">
    <location>
        <begin position="63"/>
        <end position="157"/>
    </location>
</feature>
<evidence type="ECO:0000256" key="11">
    <source>
        <dbReference type="SAM" id="SignalP"/>
    </source>
</evidence>
<comment type="subcellular location">
    <subcellularLocation>
        <location evidence="1">Membrane</location>
        <topology evidence="1">Single-pass membrane protein</topology>
    </subcellularLocation>
</comment>
<evidence type="ECO:0000256" key="10">
    <source>
        <dbReference type="SAM" id="Phobius"/>
    </source>
</evidence>
<evidence type="ECO:0000256" key="7">
    <source>
        <dbReference type="ARBA" id="ARBA00022989"/>
    </source>
</evidence>
<dbReference type="InterPro" id="IPR043159">
    <property type="entry name" value="Lectin_gal-bd_sf"/>
</dbReference>
<evidence type="ECO:0000256" key="8">
    <source>
        <dbReference type="ARBA" id="ARBA00023136"/>
    </source>
</evidence>
<dbReference type="Pfam" id="PF02140">
    <property type="entry name" value="SUEL_Lectin"/>
    <property type="match status" value="2"/>
</dbReference>
<evidence type="ECO:0000313" key="13">
    <source>
        <dbReference type="EMBL" id="KAI1902570.1"/>
    </source>
</evidence>
<evidence type="ECO:0000256" key="6">
    <source>
        <dbReference type="ARBA" id="ARBA00022737"/>
    </source>
</evidence>
<feature type="compositionally biased region" description="Basic and acidic residues" evidence="9">
    <location>
        <begin position="379"/>
        <end position="388"/>
    </location>
</feature>
<dbReference type="FunFam" id="2.60.120.740:FF:000003">
    <property type="entry name" value="Protein eva-1 homolog C"/>
    <property type="match status" value="1"/>
</dbReference>
<dbReference type="OrthoDB" id="5970528at2759"/>
<keyword evidence="11" id="KW-0732">Signal</keyword>
<keyword evidence="14" id="KW-1185">Reference proteome</keyword>
<evidence type="ECO:0000256" key="5">
    <source>
        <dbReference type="ARBA" id="ARBA00022734"/>
    </source>
</evidence>
<dbReference type="Gene3D" id="2.60.120.740">
    <property type="match status" value="2"/>
</dbReference>
<reference evidence="13" key="1">
    <citation type="submission" date="2021-01" db="EMBL/GenBank/DDBJ databases">
        <authorList>
            <person name="Zahm M."/>
            <person name="Roques C."/>
            <person name="Cabau C."/>
            <person name="Klopp C."/>
            <person name="Donnadieu C."/>
            <person name="Jouanno E."/>
            <person name="Lampietro C."/>
            <person name="Louis A."/>
            <person name="Herpin A."/>
            <person name="Echchiki A."/>
            <person name="Berthelot C."/>
            <person name="Parey E."/>
            <person name="Roest-Crollius H."/>
            <person name="Braasch I."/>
            <person name="Postlethwait J."/>
            <person name="Bobe J."/>
            <person name="Montfort J."/>
            <person name="Bouchez O."/>
            <person name="Begum T."/>
            <person name="Mejri S."/>
            <person name="Adams A."/>
            <person name="Chen W.-J."/>
            <person name="Guiguen Y."/>
        </authorList>
    </citation>
    <scope>NUCLEOTIDE SEQUENCE</scope>
    <source>
        <tissue evidence="13">Blood</tissue>
    </source>
</reference>
<keyword evidence="5" id="KW-0430">Lectin</keyword>
<dbReference type="InterPro" id="IPR039500">
    <property type="entry name" value="EVA1_dom"/>
</dbReference>
<dbReference type="GO" id="GO:0030246">
    <property type="term" value="F:carbohydrate binding"/>
    <property type="evidence" value="ECO:0007669"/>
    <property type="project" value="UniProtKB-KW"/>
</dbReference>
<feature type="region of interest" description="Disordered" evidence="9">
    <location>
        <begin position="367"/>
        <end position="392"/>
    </location>
</feature>
<feature type="transmembrane region" description="Helical" evidence="10">
    <location>
        <begin position="287"/>
        <end position="308"/>
    </location>
</feature>
<dbReference type="CDD" id="cd22829">
    <property type="entry name" value="Gal_Rha_Lectin_EVA1_EVA1C_rpt2"/>
    <property type="match status" value="1"/>
</dbReference>
<sequence>MIKLSIQTLQDIICRMLVALGWRRSSSFLLTCLCLALSTHSLQGAPDFTAYLHKIFKNHTARACDGETLTVTCPLKTNVAVLSAFYGRHASNDNFCPAANRNGTEENIDCMSSSAVQKVIYKCQDRRTCQIPVIGSMFGPDPCPGTSKYLQVSYKCRPEHHRSKLVCENERLRLACKNGTVLAIYSATFGHLLHGIIDCPEENTTAPDMECLSPSALRRVSRRCHGKMNCSVLADTHSFGDPCFSGVRKHLRVSYTCVPKDLLEDLGQGSSDPFVITDFTQGFPEAVALYFVSGICTGLIFLLCLFGLKSTLVRDIKDLFSEMENEMRGSQGSRRPEPMEELDDDTSSDSSFRRLTRCYQSANMFSPERMVEMEDEEEMGRPRGDIWLHGDSSPYAIQKTNVST</sequence>
<dbReference type="CDD" id="cd22828">
    <property type="entry name" value="Gal_Rha_Lectin_EVA1_EVA1C_rpt1"/>
    <property type="match status" value="1"/>
</dbReference>
<comment type="similarity">
    <text evidence="2">Belongs to the EVA1 family.</text>
</comment>
<gene>
    <name evidence="13" type="ORF">AGOR_G00017240</name>
</gene>
<comment type="caution">
    <text evidence="13">The sequence shown here is derived from an EMBL/GenBank/DDBJ whole genome shotgun (WGS) entry which is preliminary data.</text>
</comment>
<dbReference type="PROSITE" id="PS50228">
    <property type="entry name" value="SUEL_LECTIN"/>
    <property type="match status" value="2"/>
</dbReference>
<proteinExistence type="inferred from homology"/>
<evidence type="ECO:0000256" key="3">
    <source>
        <dbReference type="ARBA" id="ARBA00022546"/>
    </source>
</evidence>
<dbReference type="EMBL" id="JAERUA010000002">
    <property type="protein sequence ID" value="KAI1902570.1"/>
    <property type="molecule type" value="Genomic_DNA"/>
</dbReference>
<feature type="domain" description="SUEL-type lectin" evidence="12">
    <location>
        <begin position="166"/>
        <end position="258"/>
    </location>
</feature>
<keyword evidence="3" id="KW-0348">Hemagglutinin</keyword>
<dbReference type="Pfam" id="PF14851">
    <property type="entry name" value="FAM176"/>
    <property type="match status" value="1"/>
</dbReference>
<evidence type="ECO:0000313" key="14">
    <source>
        <dbReference type="Proteomes" id="UP000829720"/>
    </source>
</evidence>
<organism evidence="13 14">
    <name type="scientific">Albula goreensis</name>
    <dbReference type="NCBI Taxonomy" id="1534307"/>
    <lineage>
        <taxon>Eukaryota</taxon>
        <taxon>Metazoa</taxon>
        <taxon>Chordata</taxon>
        <taxon>Craniata</taxon>
        <taxon>Vertebrata</taxon>
        <taxon>Euteleostomi</taxon>
        <taxon>Actinopterygii</taxon>
        <taxon>Neopterygii</taxon>
        <taxon>Teleostei</taxon>
        <taxon>Albuliformes</taxon>
        <taxon>Albulidae</taxon>
        <taxon>Albula</taxon>
    </lineage>
</organism>
<dbReference type="InterPro" id="IPR000922">
    <property type="entry name" value="Lectin_gal-bd_dom"/>
</dbReference>
<keyword evidence="7 10" id="KW-1133">Transmembrane helix</keyword>
<evidence type="ECO:0000256" key="9">
    <source>
        <dbReference type="SAM" id="MobiDB-lite"/>
    </source>
</evidence>
<dbReference type="AlphaFoldDB" id="A0A8T3E1K7"/>
<dbReference type="PANTHER" id="PTHR46780">
    <property type="entry name" value="PROTEIN EVA-1"/>
    <property type="match status" value="1"/>
</dbReference>
<dbReference type="Proteomes" id="UP000829720">
    <property type="component" value="Unassembled WGS sequence"/>
</dbReference>
<name>A0A8T3E1K7_9TELE</name>
<feature type="region of interest" description="Disordered" evidence="9">
    <location>
        <begin position="325"/>
        <end position="351"/>
    </location>
</feature>
<evidence type="ECO:0000256" key="4">
    <source>
        <dbReference type="ARBA" id="ARBA00022692"/>
    </source>
</evidence>
<protein>
    <recommendedName>
        <fullName evidence="12">SUEL-type lectin domain-containing protein</fullName>
    </recommendedName>
</protein>
<keyword evidence="8 10" id="KW-0472">Membrane</keyword>